<reference evidence="1" key="2">
    <citation type="submission" date="2021-12" db="EMBL/GenBank/DDBJ databases">
        <title>Resequencing data analysis of finger millet.</title>
        <authorList>
            <person name="Hatakeyama M."/>
            <person name="Aluri S."/>
            <person name="Balachadran M.T."/>
            <person name="Sivarajan S.R."/>
            <person name="Poveda L."/>
            <person name="Shimizu-Inatsugi R."/>
            <person name="Schlapbach R."/>
            <person name="Sreeman S.M."/>
            <person name="Shimizu K.K."/>
        </authorList>
    </citation>
    <scope>NUCLEOTIDE SEQUENCE</scope>
</reference>
<accession>A0AAV5BNQ0</accession>
<organism evidence="1 2">
    <name type="scientific">Eleusine coracana subsp. coracana</name>
    <dbReference type="NCBI Taxonomy" id="191504"/>
    <lineage>
        <taxon>Eukaryota</taxon>
        <taxon>Viridiplantae</taxon>
        <taxon>Streptophyta</taxon>
        <taxon>Embryophyta</taxon>
        <taxon>Tracheophyta</taxon>
        <taxon>Spermatophyta</taxon>
        <taxon>Magnoliopsida</taxon>
        <taxon>Liliopsida</taxon>
        <taxon>Poales</taxon>
        <taxon>Poaceae</taxon>
        <taxon>PACMAD clade</taxon>
        <taxon>Chloridoideae</taxon>
        <taxon>Cynodonteae</taxon>
        <taxon>Eleusininae</taxon>
        <taxon>Eleusine</taxon>
    </lineage>
</organism>
<keyword evidence="2" id="KW-1185">Reference proteome</keyword>
<dbReference type="AlphaFoldDB" id="A0AAV5BNQ0"/>
<reference evidence="1" key="1">
    <citation type="journal article" date="2018" name="DNA Res.">
        <title>Multiple hybrid de novo genome assembly of finger millet, an orphan allotetraploid crop.</title>
        <authorList>
            <person name="Hatakeyama M."/>
            <person name="Aluri S."/>
            <person name="Balachadran M.T."/>
            <person name="Sivarajan S.R."/>
            <person name="Patrignani A."/>
            <person name="Gruter S."/>
            <person name="Poveda L."/>
            <person name="Shimizu-Inatsugi R."/>
            <person name="Baeten J."/>
            <person name="Francoijs K.J."/>
            <person name="Nataraja K.N."/>
            <person name="Reddy Y.A.N."/>
            <person name="Phadnis S."/>
            <person name="Ravikumar R.L."/>
            <person name="Schlapbach R."/>
            <person name="Sreeman S.M."/>
            <person name="Shimizu K.K."/>
        </authorList>
    </citation>
    <scope>NUCLEOTIDE SEQUENCE</scope>
</reference>
<dbReference type="Proteomes" id="UP001054889">
    <property type="component" value="Unassembled WGS sequence"/>
</dbReference>
<gene>
    <name evidence="1" type="primary">ga03565</name>
    <name evidence="1" type="ORF">PR202_ga03565</name>
</gene>
<evidence type="ECO:0000313" key="1">
    <source>
        <dbReference type="EMBL" id="GJM87596.1"/>
    </source>
</evidence>
<proteinExistence type="predicted"/>
<protein>
    <submittedName>
        <fullName evidence="1">Uncharacterized protein</fullName>
    </submittedName>
</protein>
<dbReference type="PANTHER" id="PTHR46553">
    <property type="entry name" value="ADENINE NUCLEOTIDE ALPHA HYDROLASES-LIKE SUPERFAMILY PROTEIN"/>
    <property type="match status" value="1"/>
</dbReference>
<name>A0AAV5BNQ0_ELECO</name>
<sequence>MTMVVGVDQSEHSYYVLQWALHQFFPSGQPHQYRLIVVIAKPAATSAIGFVGPAHLWVGPLLPPATPPAHLTQQQTLLHRRHLALDDNALPLFLRMSLGQHLAHT</sequence>
<comment type="caution">
    <text evidence="1">The sequence shown here is derived from an EMBL/GenBank/DDBJ whole genome shotgun (WGS) entry which is preliminary data.</text>
</comment>
<evidence type="ECO:0000313" key="2">
    <source>
        <dbReference type="Proteomes" id="UP001054889"/>
    </source>
</evidence>
<dbReference type="PANTHER" id="PTHR46553:SF3">
    <property type="entry name" value="ADENINE NUCLEOTIDE ALPHA HYDROLASES-LIKE SUPERFAMILY PROTEIN"/>
    <property type="match status" value="1"/>
</dbReference>
<dbReference type="EMBL" id="BQKI01000002">
    <property type="protein sequence ID" value="GJM87596.1"/>
    <property type="molecule type" value="Genomic_DNA"/>
</dbReference>